<protein>
    <submittedName>
        <fullName evidence="5">AraC family transcriptional regulator</fullName>
    </submittedName>
</protein>
<dbReference type="InterPro" id="IPR050204">
    <property type="entry name" value="AraC_XylS_family_regulators"/>
</dbReference>
<organism evidence="5 6">
    <name type="scientific">Sphingomonas jejuensis</name>
    <dbReference type="NCBI Taxonomy" id="904715"/>
    <lineage>
        <taxon>Bacteria</taxon>
        <taxon>Pseudomonadati</taxon>
        <taxon>Pseudomonadota</taxon>
        <taxon>Alphaproteobacteria</taxon>
        <taxon>Sphingomonadales</taxon>
        <taxon>Sphingomonadaceae</taxon>
        <taxon>Sphingomonas</taxon>
    </lineage>
</organism>
<evidence type="ECO:0000256" key="3">
    <source>
        <dbReference type="ARBA" id="ARBA00023163"/>
    </source>
</evidence>
<evidence type="ECO:0000313" key="6">
    <source>
        <dbReference type="Proteomes" id="UP000734218"/>
    </source>
</evidence>
<dbReference type="PROSITE" id="PS00041">
    <property type="entry name" value="HTH_ARAC_FAMILY_1"/>
    <property type="match status" value="1"/>
</dbReference>
<proteinExistence type="predicted"/>
<dbReference type="PANTHER" id="PTHR46796">
    <property type="entry name" value="HTH-TYPE TRANSCRIPTIONAL ACTIVATOR RHAS-RELATED"/>
    <property type="match status" value="1"/>
</dbReference>
<reference evidence="5 6" key="1">
    <citation type="submission" date="2020-03" db="EMBL/GenBank/DDBJ databases">
        <title>Genomic Encyclopedia of Type Strains, Phase IV (KMG-IV): sequencing the most valuable type-strain genomes for metagenomic binning, comparative biology and taxonomic classification.</title>
        <authorList>
            <person name="Goeker M."/>
        </authorList>
    </citation>
    <scope>NUCLEOTIDE SEQUENCE [LARGE SCALE GENOMIC DNA]</scope>
    <source>
        <strain evidence="5 6">DSM 27651</strain>
    </source>
</reference>
<evidence type="ECO:0000259" key="4">
    <source>
        <dbReference type="PROSITE" id="PS01124"/>
    </source>
</evidence>
<evidence type="ECO:0000313" key="5">
    <source>
        <dbReference type="EMBL" id="NJC34199.1"/>
    </source>
</evidence>
<keyword evidence="1" id="KW-0805">Transcription regulation</keyword>
<dbReference type="InterPro" id="IPR018062">
    <property type="entry name" value="HTH_AraC-typ_CS"/>
</dbReference>
<sequence>MALRRATVPADEVPEHSHETAHLILAVDEGYRSDAAGADAWRGPAMLVYNPPGTVHRDRFEQTGGRFLSIDVPDGMEPAGIIDAIALTSGPARMAANRVIASMLTGGAPLQLEDGLVALSAALLPRENASPEPPSWLRIAVEAARDLADDPALRVHDLAACAGVHPSHLARAFARHIGCSPGAAIRRVRIDRVAAALRTRQSITTVAAAHGFSDHAHLTRCFRSAFGVTPSAFRTAFD</sequence>
<keyword evidence="2" id="KW-0238">DNA-binding</keyword>
<dbReference type="PROSITE" id="PS01124">
    <property type="entry name" value="HTH_ARAC_FAMILY_2"/>
    <property type="match status" value="1"/>
</dbReference>
<accession>A0ABX0XLG9</accession>
<dbReference type="Gene3D" id="1.10.10.60">
    <property type="entry name" value="Homeodomain-like"/>
    <property type="match status" value="1"/>
</dbReference>
<dbReference type="EMBL" id="JAATJE010000001">
    <property type="protein sequence ID" value="NJC34199.1"/>
    <property type="molecule type" value="Genomic_DNA"/>
</dbReference>
<dbReference type="InterPro" id="IPR009057">
    <property type="entry name" value="Homeodomain-like_sf"/>
</dbReference>
<dbReference type="SMART" id="SM00342">
    <property type="entry name" value="HTH_ARAC"/>
    <property type="match status" value="1"/>
</dbReference>
<feature type="domain" description="HTH araC/xylS-type" evidence="4">
    <location>
        <begin position="137"/>
        <end position="236"/>
    </location>
</feature>
<dbReference type="SUPFAM" id="SSF46689">
    <property type="entry name" value="Homeodomain-like"/>
    <property type="match status" value="2"/>
</dbReference>
<evidence type="ECO:0000256" key="2">
    <source>
        <dbReference type="ARBA" id="ARBA00023125"/>
    </source>
</evidence>
<evidence type="ECO:0000256" key="1">
    <source>
        <dbReference type="ARBA" id="ARBA00023015"/>
    </source>
</evidence>
<gene>
    <name evidence="5" type="ORF">GGR88_001673</name>
</gene>
<dbReference type="InterPro" id="IPR018060">
    <property type="entry name" value="HTH_AraC"/>
</dbReference>
<dbReference type="Proteomes" id="UP000734218">
    <property type="component" value="Unassembled WGS sequence"/>
</dbReference>
<comment type="caution">
    <text evidence="5">The sequence shown here is derived from an EMBL/GenBank/DDBJ whole genome shotgun (WGS) entry which is preliminary data.</text>
</comment>
<name>A0ABX0XLG9_9SPHN</name>
<keyword evidence="6" id="KW-1185">Reference proteome</keyword>
<dbReference type="Pfam" id="PF12833">
    <property type="entry name" value="HTH_18"/>
    <property type="match status" value="1"/>
</dbReference>
<dbReference type="RefSeq" id="WP_167954070.1">
    <property type="nucleotide sequence ID" value="NZ_JAATJE010000001.1"/>
</dbReference>
<keyword evidence="3" id="KW-0804">Transcription</keyword>